<dbReference type="EMBL" id="JANEYF010001062">
    <property type="protein sequence ID" value="KAJ8966151.1"/>
    <property type="molecule type" value="Genomic_DNA"/>
</dbReference>
<dbReference type="Gene3D" id="2.30.29.30">
    <property type="entry name" value="Pleckstrin-homology domain (PH domain)/Phosphotyrosine-binding domain (PTB)"/>
    <property type="match status" value="1"/>
</dbReference>
<keyword evidence="3" id="KW-1185">Reference proteome</keyword>
<dbReference type="InterPro" id="IPR001849">
    <property type="entry name" value="PH_domain"/>
</dbReference>
<accession>A0AAV8ZP28</accession>
<evidence type="ECO:0000313" key="2">
    <source>
        <dbReference type="EMBL" id="KAJ8966151.1"/>
    </source>
</evidence>
<proteinExistence type="predicted"/>
<dbReference type="SUPFAM" id="SSF50729">
    <property type="entry name" value="PH domain-like"/>
    <property type="match status" value="1"/>
</dbReference>
<name>A0AAV8ZP28_9CUCU</name>
<dbReference type="InterPro" id="IPR011993">
    <property type="entry name" value="PH-like_dom_sf"/>
</dbReference>
<dbReference type="PROSITE" id="PS50003">
    <property type="entry name" value="PH_DOMAIN"/>
    <property type="match status" value="1"/>
</dbReference>
<evidence type="ECO:0000259" key="1">
    <source>
        <dbReference type="PROSITE" id="PS50003"/>
    </source>
</evidence>
<comment type="caution">
    <text evidence="2">The sequence shown here is derived from an EMBL/GenBank/DDBJ whole genome shotgun (WGS) entry which is preliminary data.</text>
</comment>
<evidence type="ECO:0000313" key="3">
    <source>
        <dbReference type="Proteomes" id="UP001162156"/>
    </source>
</evidence>
<dbReference type="Proteomes" id="UP001162156">
    <property type="component" value="Unassembled WGS sequence"/>
</dbReference>
<dbReference type="GO" id="GO:0051015">
    <property type="term" value="F:actin filament binding"/>
    <property type="evidence" value="ECO:0007669"/>
    <property type="project" value="TreeGrafter"/>
</dbReference>
<feature type="domain" description="PH" evidence="1">
    <location>
        <begin position="1"/>
        <end position="94"/>
    </location>
</feature>
<dbReference type="Pfam" id="PF00169">
    <property type="entry name" value="PH"/>
    <property type="match status" value="1"/>
</dbReference>
<dbReference type="PANTHER" id="PTHR17271:SF1">
    <property type="entry name" value="PROTEIN OUTSPREAD"/>
    <property type="match status" value="1"/>
</dbReference>
<protein>
    <recommendedName>
        <fullName evidence="1">PH domain-containing protein</fullName>
    </recommendedName>
</protein>
<dbReference type="PANTHER" id="PTHR17271">
    <property type="entry name" value="PLECKSTRIN HOMOLOGY PH DOMAIN-CONTAINING PROTEIN"/>
    <property type="match status" value="1"/>
</dbReference>
<reference evidence="2" key="1">
    <citation type="journal article" date="2023" name="Insect Mol. Biol.">
        <title>Genome sequencing provides insights into the evolution of gene families encoding plant cell wall-degrading enzymes in longhorned beetles.</title>
        <authorList>
            <person name="Shin N.R."/>
            <person name="Okamura Y."/>
            <person name="Kirsch R."/>
            <person name="Pauchet Y."/>
        </authorList>
    </citation>
    <scope>NUCLEOTIDE SEQUENCE</scope>
    <source>
        <strain evidence="2">RBIC_L_NR</strain>
    </source>
</reference>
<organism evidence="2 3">
    <name type="scientific">Rhamnusium bicolor</name>
    <dbReference type="NCBI Taxonomy" id="1586634"/>
    <lineage>
        <taxon>Eukaryota</taxon>
        <taxon>Metazoa</taxon>
        <taxon>Ecdysozoa</taxon>
        <taxon>Arthropoda</taxon>
        <taxon>Hexapoda</taxon>
        <taxon>Insecta</taxon>
        <taxon>Pterygota</taxon>
        <taxon>Neoptera</taxon>
        <taxon>Endopterygota</taxon>
        <taxon>Coleoptera</taxon>
        <taxon>Polyphaga</taxon>
        <taxon>Cucujiformia</taxon>
        <taxon>Chrysomeloidea</taxon>
        <taxon>Cerambycidae</taxon>
        <taxon>Lepturinae</taxon>
        <taxon>Rhagiini</taxon>
        <taxon>Rhamnusium</taxon>
    </lineage>
</organism>
<sequence>MVLNGWLWMRNCDSEWVRRWIVLCGPTLQVYQDQDEQGTPELIVELSTVTSYTEVPTESKYGFEIQWEGPRLTLSAVTQGIRSNWLQALKKAAPMTAESPITPLLLGLLWLLVMKSIEQLLREASVSL</sequence>
<dbReference type="GO" id="GO:0015629">
    <property type="term" value="C:actin cytoskeleton"/>
    <property type="evidence" value="ECO:0007669"/>
    <property type="project" value="TreeGrafter"/>
</dbReference>
<gene>
    <name evidence="2" type="ORF">NQ314_003714</name>
</gene>
<dbReference type="AlphaFoldDB" id="A0AAV8ZP28"/>
<dbReference type="InterPro" id="IPR052223">
    <property type="entry name" value="Actin_Cytoskeleton_Reg"/>
</dbReference>
<dbReference type="SMART" id="SM00233">
    <property type="entry name" value="PH"/>
    <property type="match status" value="1"/>
</dbReference>